<dbReference type="Gene3D" id="3.10.20.310">
    <property type="entry name" value="membrane protein fhac"/>
    <property type="match status" value="2"/>
</dbReference>
<evidence type="ECO:0000256" key="1">
    <source>
        <dbReference type="ARBA" id="ARBA00004370"/>
    </source>
</evidence>
<dbReference type="RefSeq" id="WP_064104062.1">
    <property type="nucleotide sequence ID" value="NZ_LXSF01000001.1"/>
</dbReference>
<dbReference type="PROSITE" id="PS51779">
    <property type="entry name" value="POTRA"/>
    <property type="match status" value="1"/>
</dbReference>
<keyword evidence="4 8" id="KW-0732">Signal</keyword>
<sequence length="613" mass="68158">MKTPLFPLAVIAALLLSLPARADGKAGEAAANSVQKNKEKESIEQPATAKPDKLPFPISIDAPADLAALLREHLSIINRQTEPDADIDQEQMQFLAEEAPDEIKQIVRSQGYFRADIQVAPHGRGWRITVKPGPRTQVSDVEVSIVGKVLEDGELATYYKRAMANWALPVGQPFVNSEWSSSKDSVLSAVRRYKYPLASLTESRATINPQTSQAVLSVSVDSKQPVYFGDIQVSGNERYPASVITGMAQFKPGEPYDFDKILDYQQALEQDSHYSRAQVEADFSKMVDDRVPLLVSVSEVPRQKFDIGLRYDSKDGPGIRLGYEHYNVFNRGYVFAGATDVNRYEKSASIGLSQPRNSNGWYWTGNIAYNSSTTQKLDKNTLQSGIWRVRDRDGIEARFGLEYITESRHVVGGPDFGRSNVLMLTAAWRRQNIETLLRPANGYYLEGKVGATVGSLGSSAVVQRVHGRAGYYFTPEEHKNIGTFIARGELGYTHSNQDLEVPSVLLFRSGGANSVRGYEQDSIGRKGPNHSVLPDRALAVASFEYQKPIGKNFALALFHDMGSVSRNFTNMNWHHGSGVGLRWFSPIAPFSFDLAYGHQDRKLRWHISLGTRF</sequence>
<keyword evidence="6" id="KW-0998">Cell outer membrane</keyword>
<evidence type="ECO:0000256" key="2">
    <source>
        <dbReference type="ARBA" id="ARBA00022452"/>
    </source>
</evidence>
<dbReference type="InterPro" id="IPR010827">
    <property type="entry name" value="BamA/TamA_POTRA"/>
</dbReference>
<comment type="caution">
    <text evidence="10">The sequence shown here is derived from an EMBL/GenBank/DDBJ whole genome shotgun (WGS) entry which is preliminary data.</text>
</comment>
<keyword evidence="5" id="KW-0472">Membrane</keyword>
<evidence type="ECO:0000256" key="5">
    <source>
        <dbReference type="ARBA" id="ARBA00023136"/>
    </source>
</evidence>
<dbReference type="InterPro" id="IPR034746">
    <property type="entry name" value="POTRA"/>
</dbReference>
<evidence type="ECO:0000256" key="4">
    <source>
        <dbReference type="ARBA" id="ARBA00022729"/>
    </source>
</evidence>
<dbReference type="PANTHER" id="PTHR12815:SF47">
    <property type="entry name" value="TRANSLOCATION AND ASSEMBLY MODULE SUBUNIT TAMA"/>
    <property type="match status" value="1"/>
</dbReference>
<keyword evidence="3" id="KW-0812">Transmembrane</keyword>
<dbReference type="Proteomes" id="UP000078003">
    <property type="component" value="Unassembled WGS sequence"/>
</dbReference>
<dbReference type="InterPro" id="IPR039910">
    <property type="entry name" value="D15-like"/>
</dbReference>
<proteinExistence type="predicted"/>
<dbReference type="InterPro" id="IPR000184">
    <property type="entry name" value="Bac_surfAg_D15"/>
</dbReference>
<evidence type="ECO:0000259" key="9">
    <source>
        <dbReference type="PROSITE" id="PS51779"/>
    </source>
</evidence>
<feature type="domain" description="POTRA" evidence="9">
    <location>
        <begin position="226"/>
        <end position="300"/>
    </location>
</feature>
<dbReference type="AlphaFoldDB" id="A0A1A9RHP4"/>
<gene>
    <name evidence="10" type="ORF">A7P85_02155</name>
</gene>
<dbReference type="Pfam" id="PF01103">
    <property type="entry name" value="Omp85"/>
    <property type="match status" value="1"/>
</dbReference>
<reference evidence="11" key="1">
    <citation type="submission" date="2016-05" db="EMBL/GenBank/DDBJ databases">
        <title>Draft genome of Corynebacterium afermentans subsp. afermentans LCDC 88199T.</title>
        <authorList>
            <person name="Bernier A.-M."/>
            <person name="Bernard K."/>
        </authorList>
    </citation>
    <scope>NUCLEOTIDE SEQUENCE [LARGE SCALE GENOMIC DNA]</scope>
    <source>
        <strain evidence="11">NML01-0328</strain>
    </source>
</reference>
<comment type="subcellular location">
    <subcellularLocation>
        <location evidence="1">Membrane</location>
    </subcellularLocation>
</comment>
<keyword evidence="2" id="KW-1134">Transmembrane beta strand</keyword>
<dbReference type="GO" id="GO:0019867">
    <property type="term" value="C:outer membrane"/>
    <property type="evidence" value="ECO:0007669"/>
    <property type="project" value="InterPro"/>
</dbReference>
<dbReference type="Gene3D" id="2.40.160.50">
    <property type="entry name" value="membrane protein fhac: a member of the omp85/tpsb transporter family"/>
    <property type="match status" value="1"/>
</dbReference>
<organism evidence="10 11">
    <name type="scientific">Eikenella corrodens</name>
    <dbReference type="NCBI Taxonomy" id="539"/>
    <lineage>
        <taxon>Bacteria</taxon>
        <taxon>Pseudomonadati</taxon>
        <taxon>Pseudomonadota</taxon>
        <taxon>Betaproteobacteria</taxon>
        <taxon>Neisseriales</taxon>
        <taxon>Neisseriaceae</taxon>
        <taxon>Eikenella</taxon>
    </lineage>
</organism>
<evidence type="ECO:0000256" key="6">
    <source>
        <dbReference type="ARBA" id="ARBA00023237"/>
    </source>
</evidence>
<evidence type="ECO:0000256" key="3">
    <source>
        <dbReference type="ARBA" id="ARBA00022692"/>
    </source>
</evidence>
<accession>A0A1A9RHP4</accession>
<dbReference type="Pfam" id="PF07244">
    <property type="entry name" value="POTRA"/>
    <property type="match status" value="1"/>
</dbReference>
<evidence type="ECO:0000313" key="10">
    <source>
        <dbReference type="EMBL" id="OAM18502.1"/>
    </source>
</evidence>
<dbReference type="EMBL" id="LXSF01000001">
    <property type="protein sequence ID" value="OAM18502.1"/>
    <property type="molecule type" value="Genomic_DNA"/>
</dbReference>
<evidence type="ECO:0000256" key="8">
    <source>
        <dbReference type="SAM" id="SignalP"/>
    </source>
</evidence>
<feature type="region of interest" description="Disordered" evidence="7">
    <location>
        <begin position="29"/>
        <end position="56"/>
    </location>
</feature>
<feature type="signal peptide" evidence="8">
    <location>
        <begin position="1"/>
        <end position="22"/>
    </location>
</feature>
<evidence type="ECO:0000313" key="11">
    <source>
        <dbReference type="Proteomes" id="UP000078003"/>
    </source>
</evidence>
<protein>
    <recommendedName>
        <fullName evidence="9">POTRA domain-containing protein</fullName>
    </recommendedName>
</protein>
<feature type="chain" id="PRO_5008395797" description="POTRA domain-containing protein" evidence="8">
    <location>
        <begin position="23"/>
        <end position="613"/>
    </location>
</feature>
<dbReference type="PANTHER" id="PTHR12815">
    <property type="entry name" value="SORTING AND ASSEMBLY MACHINERY SAMM50 PROTEIN FAMILY MEMBER"/>
    <property type="match status" value="1"/>
</dbReference>
<evidence type="ECO:0000256" key="7">
    <source>
        <dbReference type="SAM" id="MobiDB-lite"/>
    </source>
</evidence>
<name>A0A1A9RHP4_EIKCO</name>